<dbReference type="GeneID" id="106117459"/>
<dbReference type="AlphaFoldDB" id="A0AAJ6Z8B0"/>
<name>A0AAJ6Z8B0_PAPXU</name>
<proteinExistence type="predicted"/>
<dbReference type="RefSeq" id="XP_013167244.1">
    <property type="nucleotide sequence ID" value="XM_013311790.1"/>
</dbReference>
<dbReference type="Proteomes" id="UP000694872">
    <property type="component" value="Unplaced"/>
</dbReference>
<reference evidence="1" key="1">
    <citation type="submission" date="2025-08" db="UniProtKB">
        <authorList>
            <consortium name="RefSeq"/>
        </authorList>
    </citation>
    <scope>IDENTIFICATION</scope>
</reference>
<dbReference type="KEGG" id="pxu:106117459"/>
<organism evidence="1">
    <name type="scientific">Papilio xuthus</name>
    <name type="common">Asian swallowtail butterfly</name>
    <dbReference type="NCBI Taxonomy" id="66420"/>
    <lineage>
        <taxon>Eukaryota</taxon>
        <taxon>Metazoa</taxon>
        <taxon>Ecdysozoa</taxon>
        <taxon>Arthropoda</taxon>
        <taxon>Hexapoda</taxon>
        <taxon>Insecta</taxon>
        <taxon>Pterygota</taxon>
        <taxon>Neoptera</taxon>
        <taxon>Endopterygota</taxon>
        <taxon>Lepidoptera</taxon>
        <taxon>Glossata</taxon>
        <taxon>Ditrysia</taxon>
        <taxon>Papilionoidea</taxon>
        <taxon>Papilionidae</taxon>
        <taxon>Papilioninae</taxon>
        <taxon>Papilio</taxon>
    </lineage>
</organism>
<protein>
    <submittedName>
        <fullName evidence="1">Uncharacterized protein LOC106117459</fullName>
    </submittedName>
</protein>
<sequence length="154" mass="17840">MPYEKNKCYTTMPFCMDTKRTDFYIYYDVEDLAAKCEMFKDESFKFRTIGLLKSTNGRFFIGGIKLPMNNTDINIRVSMVYMKTHPKSTLIPYPIQLFGTIQWKKEPVIIAYILQALNTKMAVRLIDTLKSVTSVHLARVPMKDNSLINGEEDS</sequence>
<accession>A0AAJ6Z8B0</accession>
<evidence type="ECO:0000313" key="1">
    <source>
        <dbReference type="RefSeq" id="XP_013167244.1"/>
    </source>
</evidence>
<gene>
    <name evidence="1" type="primary">LOC106117459</name>
</gene>